<dbReference type="PROSITE" id="PS50181">
    <property type="entry name" value="FBOX"/>
    <property type="match status" value="1"/>
</dbReference>
<gene>
    <name evidence="3" type="ORF">NAEGRDRAFT_75731</name>
</gene>
<dbReference type="KEGG" id="ngr:NAEGRDRAFT_75731"/>
<evidence type="ECO:0000313" key="4">
    <source>
        <dbReference type="Proteomes" id="UP000006671"/>
    </source>
</evidence>
<dbReference type="AlphaFoldDB" id="D2W2W0"/>
<dbReference type="SUPFAM" id="SSF81383">
    <property type="entry name" value="F-box domain"/>
    <property type="match status" value="1"/>
</dbReference>
<feature type="region of interest" description="Disordered" evidence="1">
    <location>
        <begin position="1"/>
        <end position="31"/>
    </location>
</feature>
<dbReference type="Proteomes" id="UP000006671">
    <property type="component" value="Unassembled WGS sequence"/>
</dbReference>
<name>D2W2W0_NAEGR</name>
<dbReference type="GeneID" id="8859897"/>
<dbReference type="Gene3D" id="1.20.1280.50">
    <property type="match status" value="1"/>
</dbReference>
<dbReference type="EMBL" id="GG738928">
    <property type="protein sequence ID" value="EFC36585.1"/>
    <property type="molecule type" value="Genomic_DNA"/>
</dbReference>
<proteinExistence type="predicted"/>
<reference evidence="3 4" key="1">
    <citation type="journal article" date="2010" name="Cell">
        <title>The genome of Naegleria gruberi illuminates early eukaryotic versatility.</title>
        <authorList>
            <person name="Fritz-Laylin L.K."/>
            <person name="Prochnik S.E."/>
            <person name="Ginger M.L."/>
            <person name="Dacks J.B."/>
            <person name="Carpenter M.L."/>
            <person name="Field M.C."/>
            <person name="Kuo A."/>
            <person name="Paredez A."/>
            <person name="Chapman J."/>
            <person name="Pham J."/>
            <person name="Shu S."/>
            <person name="Neupane R."/>
            <person name="Cipriano M."/>
            <person name="Mancuso J."/>
            <person name="Tu H."/>
            <person name="Salamov A."/>
            <person name="Lindquist E."/>
            <person name="Shapiro H."/>
            <person name="Lucas S."/>
            <person name="Grigoriev I.V."/>
            <person name="Cande W.Z."/>
            <person name="Fulton C."/>
            <person name="Rokhsar D.S."/>
            <person name="Dawson S.C."/>
        </authorList>
    </citation>
    <scope>NUCLEOTIDE SEQUENCE [LARGE SCALE GENOMIC DNA]</scope>
    <source>
        <strain evidence="3 4">NEG-M</strain>
    </source>
</reference>
<dbReference type="InterPro" id="IPR036047">
    <property type="entry name" value="F-box-like_dom_sf"/>
</dbReference>
<dbReference type="CDD" id="cd09917">
    <property type="entry name" value="F-box_SF"/>
    <property type="match status" value="1"/>
</dbReference>
<feature type="compositionally biased region" description="Low complexity" evidence="1">
    <location>
        <begin position="1"/>
        <end position="13"/>
    </location>
</feature>
<evidence type="ECO:0000313" key="3">
    <source>
        <dbReference type="EMBL" id="EFC36585.1"/>
    </source>
</evidence>
<dbReference type="RefSeq" id="XP_002669329.1">
    <property type="nucleotide sequence ID" value="XM_002669283.1"/>
</dbReference>
<dbReference type="VEuPathDB" id="AmoebaDB:NAEGRDRAFT_75731"/>
<feature type="domain" description="F-box" evidence="2">
    <location>
        <begin position="36"/>
        <end position="88"/>
    </location>
</feature>
<dbReference type="Pfam" id="PF00646">
    <property type="entry name" value="F-box"/>
    <property type="match status" value="1"/>
</dbReference>
<sequence>MGQSQNQSLSSLDNKSKNINTLPQPQHDEGSSIVDLSSVAQLPDEVLEQVLFFLDHKSLMRLRVSCKSFSEKIVYRKIIDTNKILKPTHDNQDDLYHYESLQISDMANVIGFHVSVLSHDQGWASVSI</sequence>
<dbReference type="InParanoid" id="D2W2W0"/>
<evidence type="ECO:0000256" key="1">
    <source>
        <dbReference type="SAM" id="MobiDB-lite"/>
    </source>
</evidence>
<accession>D2W2W0</accession>
<dbReference type="OrthoDB" id="2117972at2759"/>
<organism evidence="4">
    <name type="scientific">Naegleria gruberi</name>
    <name type="common">Amoeba</name>
    <dbReference type="NCBI Taxonomy" id="5762"/>
    <lineage>
        <taxon>Eukaryota</taxon>
        <taxon>Discoba</taxon>
        <taxon>Heterolobosea</taxon>
        <taxon>Tetramitia</taxon>
        <taxon>Eutetramitia</taxon>
        <taxon>Vahlkampfiidae</taxon>
        <taxon>Naegleria</taxon>
    </lineage>
</organism>
<protein>
    <submittedName>
        <fullName evidence="3">Predicted protein</fullName>
    </submittedName>
</protein>
<dbReference type="InterPro" id="IPR001810">
    <property type="entry name" value="F-box_dom"/>
</dbReference>
<evidence type="ECO:0000259" key="2">
    <source>
        <dbReference type="PROSITE" id="PS50181"/>
    </source>
</evidence>
<keyword evidence="4" id="KW-1185">Reference proteome</keyword>